<proteinExistence type="predicted"/>
<dbReference type="Proteomes" id="UP001609175">
    <property type="component" value="Unassembled WGS sequence"/>
</dbReference>
<evidence type="ECO:0000313" key="2">
    <source>
        <dbReference type="EMBL" id="MFH5207471.1"/>
    </source>
</evidence>
<sequence>MAYDYRPIDRDQGFLIPPDIREWLDKDHVAWLVLEAVAAMDTSAFSRARPGRKNTDSAAGKRGYDPDLLLGLLIYAYCVGERSSRRIEKLCQTDVAFRVLCGNDIPDHSVIARFRQRHD</sequence>
<dbReference type="EMBL" id="JBIMSO010000022">
    <property type="protein sequence ID" value="MFH5207471.1"/>
    <property type="molecule type" value="Genomic_DNA"/>
</dbReference>
<evidence type="ECO:0000259" key="1">
    <source>
        <dbReference type="Pfam" id="PF05598"/>
    </source>
</evidence>
<feature type="domain" description="Transposase InsH N-terminal" evidence="1">
    <location>
        <begin position="20"/>
        <end position="117"/>
    </location>
</feature>
<protein>
    <submittedName>
        <fullName evidence="2">Transposase</fullName>
    </submittedName>
</protein>
<dbReference type="Pfam" id="PF05598">
    <property type="entry name" value="DUF772"/>
    <property type="match status" value="1"/>
</dbReference>
<reference evidence="2 3" key="1">
    <citation type="submission" date="2024-10" db="EMBL/GenBank/DDBJ databases">
        <authorList>
            <person name="Riesco R."/>
        </authorList>
    </citation>
    <scope>NUCLEOTIDE SEQUENCE [LARGE SCALE GENOMIC DNA]</scope>
    <source>
        <strain evidence="2 3">NCIMB 15449</strain>
    </source>
</reference>
<evidence type="ECO:0000313" key="3">
    <source>
        <dbReference type="Proteomes" id="UP001609175"/>
    </source>
</evidence>
<name>A0ABW7JHM3_9NOCA</name>
<accession>A0ABW7JHM3</accession>
<dbReference type="PANTHER" id="PTHR33408:SF2">
    <property type="entry name" value="TRANSPOSASE DDE DOMAIN-CONTAINING PROTEIN"/>
    <property type="match status" value="1"/>
</dbReference>
<comment type="caution">
    <text evidence="2">The sequence shown here is derived from an EMBL/GenBank/DDBJ whole genome shotgun (WGS) entry which is preliminary data.</text>
</comment>
<dbReference type="PANTHER" id="PTHR33408">
    <property type="entry name" value="TRANSPOSASE"/>
    <property type="match status" value="1"/>
</dbReference>
<dbReference type="RefSeq" id="WP_395112873.1">
    <property type="nucleotide sequence ID" value="NZ_JBIMSO010000022.1"/>
</dbReference>
<organism evidence="2 3">
    <name type="scientific">Antrihabitans spumae</name>
    <dbReference type="NCBI Taxonomy" id="3373370"/>
    <lineage>
        <taxon>Bacteria</taxon>
        <taxon>Bacillati</taxon>
        <taxon>Actinomycetota</taxon>
        <taxon>Actinomycetes</taxon>
        <taxon>Mycobacteriales</taxon>
        <taxon>Nocardiaceae</taxon>
        <taxon>Antrihabitans</taxon>
    </lineage>
</organism>
<gene>
    <name evidence="2" type="ORF">ACHIPZ_04455</name>
</gene>
<dbReference type="InterPro" id="IPR008490">
    <property type="entry name" value="Transposase_InsH_N"/>
</dbReference>
<feature type="non-terminal residue" evidence="2">
    <location>
        <position position="119"/>
    </location>
</feature>